<dbReference type="PANTHER" id="PTHR23076">
    <property type="entry name" value="METALLOPROTEASE M41 FTSH"/>
    <property type="match status" value="1"/>
</dbReference>
<evidence type="ECO:0000256" key="4">
    <source>
        <dbReference type="ARBA" id="ARBA00022801"/>
    </source>
</evidence>
<dbReference type="SUPFAM" id="SSF52540">
    <property type="entry name" value="P-loop containing nucleoside triphosphate hydrolases"/>
    <property type="match status" value="1"/>
</dbReference>
<dbReference type="Gene3D" id="3.40.50.300">
    <property type="entry name" value="P-loop containing nucleotide triphosphate hydrolases"/>
    <property type="match status" value="1"/>
</dbReference>
<comment type="caution">
    <text evidence="9">The sequence shown here is derived from an EMBL/GenBank/DDBJ whole genome shotgun (WGS) entry which is preliminary data.</text>
</comment>
<feature type="transmembrane region" description="Helical" evidence="7">
    <location>
        <begin position="286"/>
        <end position="319"/>
    </location>
</feature>
<keyword evidence="4" id="KW-0378">Hydrolase</keyword>
<dbReference type="InterPro" id="IPR000642">
    <property type="entry name" value="Peptidase_M41"/>
</dbReference>
<dbReference type="Gene3D" id="1.20.58.760">
    <property type="entry name" value="Peptidase M41"/>
    <property type="match status" value="1"/>
</dbReference>
<organism evidence="9 10">
    <name type="scientific">Stylosanthes scabra</name>
    <dbReference type="NCBI Taxonomy" id="79078"/>
    <lineage>
        <taxon>Eukaryota</taxon>
        <taxon>Viridiplantae</taxon>
        <taxon>Streptophyta</taxon>
        <taxon>Embryophyta</taxon>
        <taxon>Tracheophyta</taxon>
        <taxon>Spermatophyta</taxon>
        <taxon>Magnoliopsida</taxon>
        <taxon>eudicotyledons</taxon>
        <taxon>Gunneridae</taxon>
        <taxon>Pentapetalae</taxon>
        <taxon>rosids</taxon>
        <taxon>fabids</taxon>
        <taxon>Fabales</taxon>
        <taxon>Fabaceae</taxon>
        <taxon>Papilionoideae</taxon>
        <taxon>50 kb inversion clade</taxon>
        <taxon>dalbergioids sensu lato</taxon>
        <taxon>Dalbergieae</taxon>
        <taxon>Pterocarpus clade</taxon>
        <taxon>Stylosanthes</taxon>
    </lineage>
</organism>
<dbReference type="Proteomes" id="UP001341840">
    <property type="component" value="Unassembled WGS sequence"/>
</dbReference>
<reference evidence="9 10" key="1">
    <citation type="journal article" date="2023" name="Plants (Basel)">
        <title>Bridging the Gap: Combining Genomics and Transcriptomics Approaches to Understand Stylosanthes scabra, an Orphan Legume from the Brazilian Caatinga.</title>
        <authorList>
            <person name="Ferreira-Neto J.R.C."/>
            <person name="da Silva M.D."/>
            <person name="Binneck E."/>
            <person name="de Melo N.F."/>
            <person name="da Silva R.H."/>
            <person name="de Melo A.L.T.M."/>
            <person name="Pandolfi V."/>
            <person name="Bustamante F.O."/>
            <person name="Brasileiro-Vidal A.C."/>
            <person name="Benko-Iseppon A.M."/>
        </authorList>
    </citation>
    <scope>NUCLEOTIDE SEQUENCE [LARGE SCALE GENOMIC DNA]</scope>
    <source>
        <tissue evidence="9">Leaves</tissue>
    </source>
</reference>
<proteinExistence type="inferred from homology"/>
<accession>A0ABU6VC73</accession>
<keyword evidence="9" id="KW-0482">Metalloprotease</keyword>
<dbReference type="SMART" id="SM00382">
    <property type="entry name" value="AAA"/>
    <property type="match status" value="1"/>
</dbReference>
<evidence type="ECO:0000313" key="9">
    <source>
        <dbReference type="EMBL" id="MED6171037.1"/>
    </source>
</evidence>
<dbReference type="InterPro" id="IPR041569">
    <property type="entry name" value="AAA_lid_3"/>
</dbReference>
<sequence>MNILSPPNKPFSTHRHGTWNPLRSNLRNRNLPTQFLLRRSFTVQCNSNSNSSKISGASSDDFVSRVLKENPSQVQPKYLVGDKFVTLKEKENLSRKLNLGIFDVLSKRLQSLKNQKNGEGTENEAQNQALEEKDAVHLRDLLKEYRGKLYVPEQVFGPELSEEEEFDKNVQSLPRISIEDFQKAMSKDKIKSITSKGDTGQFLSSGYRDYIVELKETPGDKSLHITKWVLKLENSKAEEILEGYNGPRYEIERHNTSWVGKIPEYPHPVASSISSRMMVELGVVTFFVGLAAVLVSGFLAAAVFAATVFVFLACFYVAWPIAQPFVKLFFGIAFAILERIGDAIVDIFADGGIFSKFYEIYTFGGISASIDALKPIMIVVLTMVLLVRFTLSRRPKNFRKWDLWQGIDFSRSKPEARVDGSTGVKFSDVAGIDEAVEELQELVRYLKNPELFDKMGIKPPHGVLLEGPPGCGKTLVAKAIAGEAGVPFYQMAGSEFVEVLVGVGSARIRDLFKRAKVNKPSVIFIDEIDALATRRQGIFKESSDQMYNAATQERETTLNQLLIELDGFDTGKGVIFLAATNRRDLLDPALLRPGRFDRKIRIRPPSAKGRHDILKIHAGKVKMSHSVDLSSYAQNLPGWTGAKLAQLVQEAALVAVRKRHNSILQSDMDDAVDRLTVGPKRVGIELGYQGQCRRATTEVGVALTSHLLRRYENAIVECCDRISIVPRGQTLSQLVFHRLDDEAYMFEREPQLLHRLQVLLGGRAAEEVIYGRDTSKASVDYLADASWLARKILTIWNLENPMVIHGEPPPWRKSARFVGPRLDFEGSLYDVYNLIEPPLNFKLDDEVAERTEKLIREMYGKTVSLLRSHQAALLKAIKVYKREEFLFFTLKFITSLV</sequence>
<dbReference type="CDD" id="cd19501">
    <property type="entry name" value="RecA-like_FtsH"/>
    <property type="match status" value="1"/>
</dbReference>
<comment type="similarity">
    <text evidence="2">In the N-terminal section; belongs to the AAA ATPase family.</text>
</comment>
<dbReference type="InterPro" id="IPR003959">
    <property type="entry name" value="ATPase_AAA_core"/>
</dbReference>
<dbReference type="InterPro" id="IPR027417">
    <property type="entry name" value="P-loop_NTPase"/>
</dbReference>
<dbReference type="Pfam" id="PF00004">
    <property type="entry name" value="AAA"/>
    <property type="match status" value="1"/>
</dbReference>
<dbReference type="GO" id="GO:0008237">
    <property type="term" value="F:metallopeptidase activity"/>
    <property type="evidence" value="ECO:0007669"/>
    <property type="project" value="UniProtKB-KW"/>
</dbReference>
<evidence type="ECO:0000256" key="3">
    <source>
        <dbReference type="ARBA" id="ARBA00022670"/>
    </source>
</evidence>
<name>A0ABU6VC73_9FABA</name>
<dbReference type="PANTHER" id="PTHR23076:SF111">
    <property type="entry name" value="INACTIVE ATP-DEPENDENT ZINC METALLOPROTEASE FTSHI 1, CHLOROPLASTIC-RELATED"/>
    <property type="match status" value="1"/>
</dbReference>
<keyword evidence="7" id="KW-0472">Membrane</keyword>
<feature type="region of interest" description="Disordered" evidence="6">
    <location>
        <begin position="1"/>
        <end position="23"/>
    </location>
</feature>
<keyword evidence="10" id="KW-1185">Reference proteome</keyword>
<protein>
    <submittedName>
        <fullName evidence="9">Inactive ATP-dependent zinc metalloprotease FTSHI 1, chloroplastic</fullName>
    </submittedName>
</protein>
<dbReference type="InterPro" id="IPR037219">
    <property type="entry name" value="Peptidase_M41-like"/>
</dbReference>
<evidence type="ECO:0000259" key="8">
    <source>
        <dbReference type="SMART" id="SM00382"/>
    </source>
</evidence>
<keyword evidence="7" id="KW-1133">Transmembrane helix</keyword>
<keyword evidence="3" id="KW-0645">Protease</keyword>
<dbReference type="Pfam" id="PF17862">
    <property type="entry name" value="AAA_lid_3"/>
    <property type="match status" value="1"/>
</dbReference>
<evidence type="ECO:0000256" key="6">
    <source>
        <dbReference type="SAM" id="MobiDB-lite"/>
    </source>
</evidence>
<dbReference type="EMBL" id="JASCZI010151217">
    <property type="protein sequence ID" value="MED6171037.1"/>
    <property type="molecule type" value="Genomic_DNA"/>
</dbReference>
<evidence type="ECO:0000256" key="2">
    <source>
        <dbReference type="ARBA" id="ARBA00010550"/>
    </source>
</evidence>
<keyword evidence="5" id="KW-0809">Transit peptide</keyword>
<keyword evidence="7" id="KW-0812">Transmembrane</keyword>
<dbReference type="Gene3D" id="1.10.8.60">
    <property type="match status" value="1"/>
</dbReference>
<evidence type="ECO:0000313" key="10">
    <source>
        <dbReference type="Proteomes" id="UP001341840"/>
    </source>
</evidence>
<evidence type="ECO:0000256" key="7">
    <source>
        <dbReference type="SAM" id="Phobius"/>
    </source>
</evidence>
<dbReference type="InterPro" id="IPR003593">
    <property type="entry name" value="AAA+_ATPase"/>
</dbReference>
<evidence type="ECO:0000256" key="1">
    <source>
        <dbReference type="ARBA" id="ARBA00010044"/>
    </source>
</evidence>
<dbReference type="Pfam" id="PF01434">
    <property type="entry name" value="Peptidase_M41"/>
    <property type="match status" value="1"/>
</dbReference>
<feature type="transmembrane region" description="Helical" evidence="7">
    <location>
        <begin position="372"/>
        <end position="391"/>
    </location>
</feature>
<feature type="domain" description="AAA+ ATPase" evidence="8">
    <location>
        <begin position="459"/>
        <end position="606"/>
    </location>
</feature>
<comment type="similarity">
    <text evidence="1">In the C-terminal section; belongs to the peptidase M41 family.</text>
</comment>
<dbReference type="SUPFAM" id="SSF140990">
    <property type="entry name" value="FtsH protease domain-like"/>
    <property type="match status" value="1"/>
</dbReference>
<evidence type="ECO:0000256" key="5">
    <source>
        <dbReference type="ARBA" id="ARBA00022946"/>
    </source>
</evidence>
<gene>
    <name evidence="9" type="primary">FTSHI1_1</name>
    <name evidence="9" type="ORF">PIB30_036867</name>
</gene>